<dbReference type="InterPro" id="IPR023148">
    <property type="entry name" value="tRNA_m1G_MeTrfase_C_sf"/>
</dbReference>
<dbReference type="RefSeq" id="WP_089023184.1">
    <property type="nucleotide sequence ID" value="NZ_NIQC01000007.1"/>
</dbReference>
<evidence type="ECO:0000256" key="9">
    <source>
        <dbReference type="ARBA" id="ARBA00022679"/>
    </source>
</evidence>
<dbReference type="InterPro" id="IPR029028">
    <property type="entry name" value="Alpha/beta_knot_MTases"/>
</dbReference>
<evidence type="ECO:0000256" key="7">
    <source>
        <dbReference type="ARBA" id="ARBA00022490"/>
    </source>
</evidence>
<keyword evidence="20" id="KW-1185">Reference proteome</keyword>
<dbReference type="NCBIfam" id="TIGR00088">
    <property type="entry name" value="trmD"/>
    <property type="match status" value="1"/>
</dbReference>
<proteinExistence type="inferred from homology"/>
<evidence type="ECO:0000256" key="11">
    <source>
        <dbReference type="ARBA" id="ARBA00022694"/>
    </source>
</evidence>
<evidence type="ECO:0000256" key="16">
    <source>
        <dbReference type="PIRSR" id="PIRSR000386-1"/>
    </source>
</evidence>
<name>A0A226BYX4_9FIRM</name>
<organism evidence="19 20">
    <name type="scientific">Natranaerobius trueperi</name>
    <dbReference type="NCBI Taxonomy" id="759412"/>
    <lineage>
        <taxon>Bacteria</taxon>
        <taxon>Bacillati</taxon>
        <taxon>Bacillota</taxon>
        <taxon>Clostridia</taxon>
        <taxon>Natranaerobiales</taxon>
        <taxon>Natranaerobiaceae</taxon>
        <taxon>Natranaerobius</taxon>
    </lineage>
</organism>
<evidence type="ECO:0000256" key="8">
    <source>
        <dbReference type="ARBA" id="ARBA00022603"/>
    </source>
</evidence>
<dbReference type="PANTHER" id="PTHR46417">
    <property type="entry name" value="TRNA (GUANINE-N(1)-)-METHYLTRANSFERASE"/>
    <property type="match status" value="1"/>
</dbReference>
<comment type="subcellular location">
    <subcellularLocation>
        <location evidence="2 15 17">Cytoplasm</location>
    </subcellularLocation>
</comment>
<dbReference type="Pfam" id="PF01746">
    <property type="entry name" value="tRNA_m1G_MT"/>
    <property type="match status" value="1"/>
</dbReference>
<feature type="domain" description="tRNA methyltransferase TRMD/TRM10-type" evidence="18">
    <location>
        <begin position="1"/>
        <end position="227"/>
    </location>
</feature>
<protein>
    <recommendedName>
        <fullName evidence="6 15">tRNA (guanine-N(1)-)-methyltransferase</fullName>
        <ecNumber evidence="5 15">2.1.1.228</ecNumber>
    </recommendedName>
    <alternativeName>
        <fullName evidence="12 15">M1G-methyltransferase</fullName>
    </alternativeName>
    <alternativeName>
        <fullName evidence="13 15">tRNA [GM37] methyltransferase</fullName>
    </alternativeName>
</protein>
<accession>A0A226BYX4</accession>
<keyword evidence="11 15" id="KW-0819">tRNA processing</keyword>
<feature type="binding site" evidence="15 16">
    <location>
        <position position="115"/>
    </location>
    <ligand>
        <name>S-adenosyl-L-methionine</name>
        <dbReference type="ChEBI" id="CHEBI:59789"/>
    </ligand>
</feature>
<evidence type="ECO:0000256" key="17">
    <source>
        <dbReference type="RuleBase" id="RU003464"/>
    </source>
</evidence>
<dbReference type="GO" id="GO:0005829">
    <property type="term" value="C:cytosol"/>
    <property type="evidence" value="ECO:0007669"/>
    <property type="project" value="TreeGrafter"/>
</dbReference>
<evidence type="ECO:0000256" key="6">
    <source>
        <dbReference type="ARBA" id="ARBA00014679"/>
    </source>
</evidence>
<dbReference type="Gene3D" id="1.10.1270.20">
    <property type="entry name" value="tRNA(m1g37)methyltransferase, domain 2"/>
    <property type="match status" value="1"/>
</dbReference>
<dbReference type="EC" id="2.1.1.228" evidence="5 15"/>
<evidence type="ECO:0000259" key="18">
    <source>
        <dbReference type="Pfam" id="PF01746"/>
    </source>
</evidence>
<sequence>MKIDILTLFPSMFYGVLGSSILKRAISKDHIQVNLIDIRDHSNDKHNKVDDYPYGGGAGMVMKPEPIFNVFDELNKTPGYFRDQKTIFMTPQGKKYSQKKAQELSQLDRITILCGHYEGVDERVRDNLVDEELSIGDFVLTGGELPAMVIMDSVVRLLPGVLGDEASAQADSFNDYLLEHPHYTRPAIFRGTDVPKVLLSGNHAQIDRWRKKESLKRTLTRRPDLLENVKLNDFEKKLLEELKQQDNI</sequence>
<dbReference type="SUPFAM" id="SSF75217">
    <property type="entry name" value="alpha/beta knot"/>
    <property type="match status" value="1"/>
</dbReference>
<comment type="catalytic activity">
    <reaction evidence="14 15 17">
        <text>guanosine(37) in tRNA + S-adenosyl-L-methionine = N(1)-methylguanosine(37) in tRNA + S-adenosyl-L-homocysteine + H(+)</text>
        <dbReference type="Rhea" id="RHEA:36899"/>
        <dbReference type="Rhea" id="RHEA-COMP:10145"/>
        <dbReference type="Rhea" id="RHEA-COMP:10147"/>
        <dbReference type="ChEBI" id="CHEBI:15378"/>
        <dbReference type="ChEBI" id="CHEBI:57856"/>
        <dbReference type="ChEBI" id="CHEBI:59789"/>
        <dbReference type="ChEBI" id="CHEBI:73542"/>
        <dbReference type="ChEBI" id="CHEBI:74269"/>
        <dbReference type="EC" id="2.1.1.228"/>
    </reaction>
</comment>
<dbReference type="AlphaFoldDB" id="A0A226BYX4"/>
<dbReference type="OrthoDB" id="9807416at2"/>
<dbReference type="InterPro" id="IPR029026">
    <property type="entry name" value="tRNA_m1G_MTases_N"/>
</dbReference>
<dbReference type="InterPro" id="IPR002649">
    <property type="entry name" value="tRNA_m1G_MeTrfase_TrmD"/>
</dbReference>
<evidence type="ECO:0000256" key="3">
    <source>
        <dbReference type="ARBA" id="ARBA00007630"/>
    </source>
</evidence>
<dbReference type="InterPro" id="IPR016009">
    <property type="entry name" value="tRNA_MeTrfase_TRMD/TRM10"/>
</dbReference>
<keyword evidence="7 15" id="KW-0963">Cytoplasm</keyword>
<keyword evidence="8 15" id="KW-0489">Methyltransferase</keyword>
<dbReference type="FunFam" id="3.40.1280.10:FF:000001">
    <property type="entry name" value="tRNA (guanine-N(1)-)-methyltransferase"/>
    <property type="match status" value="1"/>
</dbReference>
<evidence type="ECO:0000313" key="20">
    <source>
        <dbReference type="Proteomes" id="UP000214588"/>
    </source>
</evidence>
<dbReference type="EMBL" id="NIQC01000007">
    <property type="protein sequence ID" value="OWZ84206.1"/>
    <property type="molecule type" value="Genomic_DNA"/>
</dbReference>
<dbReference type="PIRSF" id="PIRSF000386">
    <property type="entry name" value="tRNA_mtase"/>
    <property type="match status" value="1"/>
</dbReference>
<evidence type="ECO:0000256" key="15">
    <source>
        <dbReference type="HAMAP-Rule" id="MF_00605"/>
    </source>
</evidence>
<keyword evidence="10 15" id="KW-0949">S-adenosyl-L-methionine</keyword>
<dbReference type="NCBIfam" id="NF000648">
    <property type="entry name" value="PRK00026.1"/>
    <property type="match status" value="1"/>
</dbReference>
<dbReference type="HAMAP" id="MF_00605">
    <property type="entry name" value="TrmD"/>
    <property type="match status" value="1"/>
</dbReference>
<comment type="function">
    <text evidence="1 15 17">Specifically methylates guanosine-37 in various tRNAs.</text>
</comment>
<evidence type="ECO:0000313" key="19">
    <source>
        <dbReference type="EMBL" id="OWZ84206.1"/>
    </source>
</evidence>
<evidence type="ECO:0000256" key="2">
    <source>
        <dbReference type="ARBA" id="ARBA00004496"/>
    </source>
</evidence>
<comment type="subunit">
    <text evidence="4 15 17">Homodimer.</text>
</comment>
<keyword evidence="9 15" id="KW-0808">Transferase</keyword>
<evidence type="ECO:0000256" key="12">
    <source>
        <dbReference type="ARBA" id="ARBA00029736"/>
    </source>
</evidence>
<evidence type="ECO:0000256" key="1">
    <source>
        <dbReference type="ARBA" id="ARBA00002634"/>
    </source>
</evidence>
<evidence type="ECO:0000256" key="13">
    <source>
        <dbReference type="ARBA" id="ARBA00033392"/>
    </source>
</evidence>
<comment type="similarity">
    <text evidence="3 15 17">Belongs to the RNA methyltransferase TrmD family.</text>
</comment>
<dbReference type="PANTHER" id="PTHR46417:SF1">
    <property type="entry name" value="TRNA (GUANINE-N(1)-)-METHYLTRANSFERASE"/>
    <property type="match status" value="1"/>
</dbReference>
<dbReference type="Proteomes" id="UP000214588">
    <property type="component" value="Unassembled WGS sequence"/>
</dbReference>
<evidence type="ECO:0000256" key="5">
    <source>
        <dbReference type="ARBA" id="ARBA00012807"/>
    </source>
</evidence>
<dbReference type="FunFam" id="1.10.1270.20:FF:000001">
    <property type="entry name" value="tRNA (guanine-N(1)-)-methyltransferase"/>
    <property type="match status" value="1"/>
</dbReference>
<evidence type="ECO:0000256" key="14">
    <source>
        <dbReference type="ARBA" id="ARBA00047783"/>
    </source>
</evidence>
<evidence type="ECO:0000256" key="4">
    <source>
        <dbReference type="ARBA" id="ARBA00011738"/>
    </source>
</evidence>
<evidence type="ECO:0000256" key="10">
    <source>
        <dbReference type="ARBA" id="ARBA00022691"/>
    </source>
</evidence>
<dbReference type="GO" id="GO:0052906">
    <property type="term" value="F:tRNA (guanine(37)-N1)-methyltransferase activity"/>
    <property type="evidence" value="ECO:0007669"/>
    <property type="project" value="UniProtKB-UniRule"/>
</dbReference>
<feature type="binding site" evidence="15 16">
    <location>
        <begin position="135"/>
        <end position="140"/>
    </location>
    <ligand>
        <name>S-adenosyl-L-methionine</name>
        <dbReference type="ChEBI" id="CHEBI:59789"/>
    </ligand>
</feature>
<comment type="caution">
    <text evidence="19">The sequence shown here is derived from an EMBL/GenBank/DDBJ whole genome shotgun (WGS) entry which is preliminary data.</text>
</comment>
<gene>
    <name evidence="15" type="primary">trmD</name>
    <name evidence="19" type="ORF">CDO51_04870</name>
</gene>
<dbReference type="CDD" id="cd18080">
    <property type="entry name" value="TrmD-like"/>
    <property type="match status" value="1"/>
</dbReference>
<dbReference type="GO" id="GO:0002939">
    <property type="term" value="P:tRNA N1-guanine methylation"/>
    <property type="evidence" value="ECO:0007669"/>
    <property type="project" value="TreeGrafter"/>
</dbReference>
<dbReference type="Gene3D" id="3.40.1280.10">
    <property type="match status" value="1"/>
</dbReference>
<reference evidence="19 20" key="1">
    <citation type="submission" date="2017-06" db="EMBL/GenBank/DDBJ databases">
        <title>Draft Genome Sequence of Natranaerobius trueperi halophilic, alkalithermophilic bacteria from soda lakes.</title>
        <authorList>
            <person name="Zhao B."/>
        </authorList>
    </citation>
    <scope>NUCLEOTIDE SEQUENCE [LARGE SCALE GENOMIC DNA]</scope>
    <source>
        <strain evidence="19 20">DSM 18760</strain>
    </source>
</reference>